<protein>
    <submittedName>
        <fullName evidence="1">Uncharacterized protein</fullName>
    </submittedName>
</protein>
<reference evidence="1" key="1">
    <citation type="submission" date="2021-05" db="EMBL/GenBank/DDBJ databases">
        <authorList>
            <person name="Alioto T."/>
            <person name="Alioto T."/>
            <person name="Gomez Garrido J."/>
        </authorList>
    </citation>
    <scope>NUCLEOTIDE SEQUENCE</scope>
</reference>
<organism evidence="1">
    <name type="scientific">Cacopsylla melanoneura</name>
    <dbReference type="NCBI Taxonomy" id="428564"/>
    <lineage>
        <taxon>Eukaryota</taxon>
        <taxon>Metazoa</taxon>
        <taxon>Ecdysozoa</taxon>
        <taxon>Arthropoda</taxon>
        <taxon>Hexapoda</taxon>
        <taxon>Insecta</taxon>
        <taxon>Pterygota</taxon>
        <taxon>Neoptera</taxon>
        <taxon>Paraneoptera</taxon>
        <taxon>Hemiptera</taxon>
        <taxon>Sternorrhyncha</taxon>
        <taxon>Psylloidea</taxon>
        <taxon>Psyllidae</taxon>
        <taxon>Psyllinae</taxon>
        <taxon>Cacopsylla</taxon>
    </lineage>
</organism>
<dbReference type="EMBL" id="HBUF01549965">
    <property type="protein sequence ID" value="CAG6758610.1"/>
    <property type="molecule type" value="Transcribed_RNA"/>
</dbReference>
<proteinExistence type="predicted"/>
<sequence length="113" mass="11659">MTSFSSTTSSCCGQLFGDPFSHSGPGSWDLWDIGTITCSELPTLLSTSDDAWLGPATGCTVSESTPDDAWLGPAAGCTVSESDCLGTAISSLYTLCTGLTTIPCAVRTFTTRT</sequence>
<dbReference type="AlphaFoldDB" id="A0A8D9ENV4"/>
<name>A0A8D9ENV4_9HEMI</name>
<accession>A0A8D9ENV4</accession>
<evidence type="ECO:0000313" key="1">
    <source>
        <dbReference type="EMBL" id="CAG6758610.1"/>
    </source>
</evidence>